<proteinExistence type="inferred from homology"/>
<dbReference type="GO" id="GO:0015031">
    <property type="term" value="P:protein transport"/>
    <property type="evidence" value="ECO:0007669"/>
    <property type="project" value="UniProtKB-KW"/>
</dbReference>
<comment type="similarity">
    <text evidence="2">Belongs to the TonB family.</text>
</comment>
<dbReference type="HOGENOM" id="CLU_102066_0_0_6"/>
<dbReference type="Pfam" id="PF03544">
    <property type="entry name" value="TonB_C"/>
    <property type="match status" value="1"/>
</dbReference>
<evidence type="ECO:0000259" key="12">
    <source>
        <dbReference type="PROSITE" id="PS52015"/>
    </source>
</evidence>
<dbReference type="Gene3D" id="3.30.1150.10">
    <property type="match status" value="1"/>
</dbReference>
<evidence type="ECO:0000256" key="8">
    <source>
        <dbReference type="ARBA" id="ARBA00022989"/>
    </source>
</evidence>
<evidence type="ECO:0000256" key="3">
    <source>
        <dbReference type="ARBA" id="ARBA00022448"/>
    </source>
</evidence>
<dbReference type="InterPro" id="IPR037682">
    <property type="entry name" value="TonB_C"/>
</dbReference>
<dbReference type="AlphaFoldDB" id="F9ZUI7"/>
<keyword evidence="14" id="KW-1185">Reference proteome</keyword>
<evidence type="ECO:0000256" key="7">
    <source>
        <dbReference type="ARBA" id="ARBA00022927"/>
    </source>
</evidence>
<keyword evidence="5" id="KW-0997">Cell inner membrane</keyword>
<evidence type="ECO:0000256" key="6">
    <source>
        <dbReference type="ARBA" id="ARBA00022692"/>
    </source>
</evidence>
<dbReference type="Proteomes" id="UP000006135">
    <property type="component" value="Plasmid megaplasmid"/>
</dbReference>
<keyword evidence="13" id="KW-0614">Plasmid</keyword>
<keyword evidence="9 11" id="KW-0472">Membrane</keyword>
<dbReference type="PANTHER" id="PTHR33446:SF2">
    <property type="entry name" value="PROTEIN TONB"/>
    <property type="match status" value="1"/>
</dbReference>
<keyword evidence="6 11" id="KW-0812">Transmembrane</keyword>
<dbReference type="KEGG" id="acu:Atc_m003"/>
<organism evidence="13 14">
    <name type="scientific">Acidithiobacillus caldus (strain SM-1)</name>
    <dbReference type="NCBI Taxonomy" id="990288"/>
    <lineage>
        <taxon>Bacteria</taxon>
        <taxon>Pseudomonadati</taxon>
        <taxon>Pseudomonadota</taxon>
        <taxon>Acidithiobacillia</taxon>
        <taxon>Acidithiobacillales</taxon>
        <taxon>Acidithiobacillaceae</taxon>
        <taxon>Acidithiobacillus</taxon>
    </lineage>
</organism>
<keyword evidence="7" id="KW-0653">Protein transport</keyword>
<evidence type="ECO:0000256" key="11">
    <source>
        <dbReference type="SAM" id="Phobius"/>
    </source>
</evidence>
<keyword evidence="4" id="KW-1003">Cell membrane</keyword>
<comment type="subcellular location">
    <subcellularLocation>
        <location evidence="1">Cell inner membrane</location>
        <topology evidence="1">Single-pass membrane protein</topology>
        <orientation evidence="1">Periplasmic side</orientation>
    </subcellularLocation>
</comment>
<dbReference type="PANTHER" id="PTHR33446">
    <property type="entry name" value="PROTEIN TONB-RELATED"/>
    <property type="match status" value="1"/>
</dbReference>
<dbReference type="GO" id="GO:0031992">
    <property type="term" value="F:energy transducer activity"/>
    <property type="evidence" value="ECO:0007669"/>
    <property type="project" value="TreeGrafter"/>
</dbReference>
<keyword evidence="3" id="KW-0813">Transport</keyword>
<evidence type="ECO:0000256" key="2">
    <source>
        <dbReference type="ARBA" id="ARBA00006555"/>
    </source>
</evidence>
<dbReference type="EMBL" id="CP002574">
    <property type="protein sequence ID" value="AEK59534.1"/>
    <property type="molecule type" value="Genomic_DNA"/>
</dbReference>
<evidence type="ECO:0000256" key="4">
    <source>
        <dbReference type="ARBA" id="ARBA00022475"/>
    </source>
</evidence>
<dbReference type="InterPro" id="IPR051045">
    <property type="entry name" value="TonB-dependent_transducer"/>
</dbReference>
<gene>
    <name evidence="13" type="ordered locus">Atc_m003</name>
</gene>
<feature type="region of interest" description="Disordered" evidence="10">
    <location>
        <begin position="81"/>
        <end position="163"/>
    </location>
</feature>
<evidence type="ECO:0000256" key="5">
    <source>
        <dbReference type="ARBA" id="ARBA00022519"/>
    </source>
</evidence>
<dbReference type="GO" id="GO:0098797">
    <property type="term" value="C:plasma membrane protein complex"/>
    <property type="evidence" value="ECO:0007669"/>
    <property type="project" value="TreeGrafter"/>
</dbReference>
<name>F9ZUI7_ACICS</name>
<evidence type="ECO:0000256" key="9">
    <source>
        <dbReference type="ARBA" id="ARBA00023136"/>
    </source>
</evidence>
<feature type="transmembrane region" description="Helical" evidence="11">
    <location>
        <begin position="35"/>
        <end position="56"/>
    </location>
</feature>
<protein>
    <submittedName>
        <fullName evidence="13">TonB family protein</fullName>
    </submittedName>
</protein>
<dbReference type="NCBIfam" id="TIGR01352">
    <property type="entry name" value="tonB_Cterm"/>
    <property type="match status" value="1"/>
</dbReference>
<dbReference type="SUPFAM" id="SSF74653">
    <property type="entry name" value="TolA/TonB C-terminal domain"/>
    <property type="match status" value="1"/>
</dbReference>
<accession>F9ZUI7</accession>
<dbReference type="GO" id="GO:0055085">
    <property type="term" value="P:transmembrane transport"/>
    <property type="evidence" value="ECO:0007669"/>
    <property type="project" value="InterPro"/>
</dbReference>
<sequence>MKMVSTARRDTQTMVSIAPSYAEFPQDPDASSRRFGVALLAAIFAEILLVGGLVWFEERHVHRPIPPQRKEVMAVQLVTLPPPPKPIPPKPVVKPTPPKPLPPKPAIHHAPPPPPAPHPKMVVPPRPVPTPPAPPVKATPRPPKPVPLPKPVAPPTPPPPPALTAAEKANLMSQYVATLRPIIQSQLRVPAELRAMGMSGTATVEFEVSPSGRVIWARVIKRSPLGAVNRAALAAIKRGNFPPFLKKMPKKNTIFEIPLEVGADAND</sequence>
<evidence type="ECO:0000313" key="14">
    <source>
        <dbReference type="Proteomes" id="UP000006135"/>
    </source>
</evidence>
<dbReference type="PRINTS" id="PR01217">
    <property type="entry name" value="PRICHEXTENSN"/>
</dbReference>
<evidence type="ECO:0000256" key="1">
    <source>
        <dbReference type="ARBA" id="ARBA00004383"/>
    </source>
</evidence>
<geneLocation type="plasmid" evidence="13 14">
    <name>megaplasmid</name>
</geneLocation>
<feature type="domain" description="TonB C-terminal" evidence="12">
    <location>
        <begin position="174"/>
        <end position="267"/>
    </location>
</feature>
<evidence type="ECO:0000313" key="13">
    <source>
        <dbReference type="EMBL" id="AEK59534.1"/>
    </source>
</evidence>
<keyword evidence="8 11" id="KW-1133">Transmembrane helix</keyword>
<dbReference type="PROSITE" id="PS52015">
    <property type="entry name" value="TONB_CTD"/>
    <property type="match status" value="1"/>
</dbReference>
<reference evidence="13 14" key="1">
    <citation type="journal article" date="2011" name="J. Genet. Genomics">
        <title>Unraveling the Acidithiobacillus caldus complete genome and its central metabolisms for carbon assimilation.</title>
        <authorList>
            <person name="You X.Y."/>
            <person name="Guo X."/>
            <person name="Zheng H.J."/>
            <person name="Zhang M.J."/>
            <person name="Liu L.J."/>
            <person name="Zhu Y.Q."/>
            <person name="Zhu B."/>
            <person name="Wang S.Y."/>
            <person name="Zhao G.P."/>
            <person name="Poetsch A."/>
            <person name="Jiang C.Y."/>
            <person name="Liu S.J."/>
        </authorList>
    </citation>
    <scope>NUCLEOTIDE SEQUENCE [LARGE SCALE GENOMIC DNA]</scope>
    <source>
        <strain evidence="13 14">SM-1</strain>
        <plasmid evidence="14">Plasmid megaplasmid</plasmid>
    </source>
</reference>
<evidence type="ECO:0000256" key="10">
    <source>
        <dbReference type="SAM" id="MobiDB-lite"/>
    </source>
</evidence>
<feature type="compositionally biased region" description="Pro residues" evidence="10">
    <location>
        <begin position="81"/>
        <end position="162"/>
    </location>
</feature>
<dbReference type="InterPro" id="IPR006260">
    <property type="entry name" value="TonB/TolA_C"/>
</dbReference>